<keyword evidence="7" id="KW-1185">Reference proteome</keyword>
<dbReference type="Pfam" id="PF00610">
    <property type="entry name" value="DEP"/>
    <property type="match status" value="1"/>
</dbReference>
<feature type="compositionally biased region" description="Low complexity" evidence="3">
    <location>
        <begin position="403"/>
        <end position="412"/>
    </location>
</feature>
<dbReference type="InterPro" id="IPR052233">
    <property type="entry name" value="Rho-type_GEFs"/>
</dbReference>
<feature type="region of interest" description="Disordered" evidence="3">
    <location>
        <begin position="249"/>
        <end position="293"/>
    </location>
</feature>
<dbReference type="InterPro" id="IPR001180">
    <property type="entry name" value="CNH_dom"/>
</dbReference>
<comment type="caution">
    <text evidence="6">The sequence shown here is derived from an EMBL/GenBank/DDBJ whole genome shotgun (WGS) entry which is preliminary data.</text>
</comment>
<feature type="compositionally biased region" description="Polar residues" evidence="3">
    <location>
        <begin position="501"/>
        <end position="525"/>
    </location>
</feature>
<dbReference type="PANTHER" id="PTHR46572">
    <property type="entry name" value="RHO1 GDP-GTP EXCHANGE PROTEIN 1-RELATED"/>
    <property type="match status" value="1"/>
</dbReference>
<sequence>MNHQSLPDLPENFQQYSSAEISEFERSEQPAQPKRLQRLSRNSQSASMRSDHHHHQQQQHQQKQYYQIQPRQSFQNMQQNPSGYPMPRPSQSQASLHLQQRSNTLTRNSTSRDSYQRPAAHYLQPQQQQKHQQQHQHYNRPPYPYEVPYSHSSYSDNGTSSSQPVAAPQYHRAQSSSGMVRSGNQYLYAQPPAGTMSIRPMPGPPANYPSAMIVGGGMPAGSRIVPSQELINSVASTDVDRGQRERDLANALGRRRPTYGSVSSNGSSAADNYQSSPSLMPSQPDPFYSGNTTVEYGTVGASSMAQGRYPTAQTAQSTVEMRVGRSSSSASSLSGGYRAGYSSSQFATQRRPLQPMPEHNQLRKQSSAISMNTISSRSSNSLRHAPPNMPLESGAFVAGIPMGSSSNSNSGNGTVGMSAGLHQSHPGSRSAPDLNMDSMREAINAAAYQLDQNPVPQIPAAYTSSAAQQLQHHHLANLHSEARVSSLSINTDLAHGEINAGPNTQKTSQQLLSGTPADSSSNDASSQFMEQLAADSHLYSASTGAGQGLVYTPGTGSAETPMTAGGSLGRSAAANAAAGSAAPVNAELAALLENVKPVYPALLSLVAKSFYEIMSQVLQTRVVNGLEHLECFTGRDAVDAIYSIIRASDRNLAIVVGRALEQQKLFHDVFYEKRLRDDSNELYVFDSDIARTLVATDDTTSASVNISLGDDDDEYDEAATLNQELSAAAAAAAADMQSIERMLPVVVPAINGVFVMLTDCYSPTCSNTQPCYSVTCPRQRLQQDHLRKTAKSNVASEMKQEKLWSMSVPKEIVKSVSRQELDRQERMYEVFYGEKDYVRDLCILRDLYMKPLHNSDIIASTQRKNFITKVFKNALAILAENIELQKALEKRQKENFICYQIGDVFLPFVQRLESYLEYCANQPYSMHFLDAEKRKNSSLVEFLEKTDRRPECRKLGVQHFLTRPPTRLARYPLVLKAVLKYTPAGHPDRETIPFVISRVEAMLNRINTETGKAQNRLRLYKVDEKLMCTATDRNDLRLTDDRRKLVRDSQLRKRGGNDNAVIQVLLLDHMLLMCKVKVDSRTGEEKYTIYKRPIPLQLLTICYPEDPSSIRPKMAARRDSNANRPQGAVAGIASAGVAGAGSSSTYVASPGSAPLAGGNKGSLSAAGPSTLGSGTATTAAGAGGSTSASAGGGAAGGTTSTTAAASARSTIIPIDHSDSQKDKYTHGLQITQLGRRGFTVTLYANKLADRQQWYQCIEQQQLELMERFRKFEMVPVACMFPPGIKVSTADVYDQGRGVVIGTDRGLYLGVAGKPTSYQLLSHLRHDRVFQIEIHERLNVLAMIADKDRNLYVYSLDQLMTATTNSKHGVKVKPLHTHVSFFRFGQYQDLDILCSVKSTTLSNQTIIHVYKPVMNAQKARSFGRFLSIGGESTADSWKCIKECYIAAESTSLHFLRSRLCVGCSRGFEIVDLATMNTQSLLDPADASLSFINKRDTTHPIALFRVQDGRFLLCYDEFAFYVNRNGQRAQANWMIHWAGTPTSFKFEYPYILAFDSQFIEVYHVETATIVQVIITGNCMSLSPNKPNVNLCVTSPSHTQSQEVLRIQHILARDPI</sequence>
<feature type="compositionally biased region" description="Polar residues" evidence="3">
    <location>
        <begin position="260"/>
        <end position="281"/>
    </location>
</feature>
<evidence type="ECO:0000313" key="6">
    <source>
        <dbReference type="EMBL" id="KAJ1647856.1"/>
    </source>
</evidence>
<dbReference type="GO" id="GO:0035556">
    <property type="term" value="P:intracellular signal transduction"/>
    <property type="evidence" value="ECO:0007669"/>
    <property type="project" value="InterPro"/>
</dbReference>
<dbReference type="SUPFAM" id="SSF48065">
    <property type="entry name" value="DBL homology domain (DH-domain)"/>
    <property type="match status" value="1"/>
</dbReference>
<feature type="compositionally biased region" description="Polar residues" evidence="3">
    <location>
        <begin position="150"/>
        <end position="164"/>
    </location>
</feature>
<dbReference type="Gene3D" id="2.30.29.30">
    <property type="entry name" value="Pleckstrin-homology domain (PH domain)/Phosphotyrosine-binding domain (PTB)"/>
    <property type="match status" value="2"/>
</dbReference>
<feature type="region of interest" description="Disordered" evidence="3">
    <location>
        <begin position="1171"/>
        <end position="1201"/>
    </location>
</feature>
<feature type="compositionally biased region" description="Low complexity" evidence="3">
    <location>
        <begin position="324"/>
        <end position="344"/>
    </location>
</feature>
<evidence type="ECO:0000259" key="5">
    <source>
        <dbReference type="PROSITE" id="PS50219"/>
    </source>
</evidence>
<dbReference type="InterPro" id="IPR011993">
    <property type="entry name" value="PH-like_dom_sf"/>
</dbReference>
<dbReference type="Proteomes" id="UP001145021">
    <property type="component" value="Unassembled WGS sequence"/>
</dbReference>
<feature type="region of interest" description="Disordered" evidence="3">
    <location>
        <begin position="495"/>
        <end position="525"/>
    </location>
</feature>
<name>A0A9W7XR67_9FUNG</name>
<feature type="compositionally biased region" description="Low complexity" evidence="3">
    <location>
        <begin position="58"/>
        <end position="69"/>
    </location>
</feature>
<dbReference type="EMBL" id="JANBOH010000018">
    <property type="protein sequence ID" value="KAJ1647856.1"/>
    <property type="molecule type" value="Genomic_DNA"/>
</dbReference>
<dbReference type="InterPro" id="IPR041675">
    <property type="entry name" value="PH_5"/>
</dbReference>
<dbReference type="GO" id="GO:0005085">
    <property type="term" value="F:guanyl-nucleotide exchange factor activity"/>
    <property type="evidence" value="ECO:0007669"/>
    <property type="project" value="UniProtKB-KW"/>
</dbReference>
<dbReference type="Pfam" id="PF00621">
    <property type="entry name" value="RhoGEF"/>
    <property type="match status" value="1"/>
</dbReference>
<keyword evidence="2" id="KW-0344">Guanine-nucleotide releasing factor</keyword>
<gene>
    <name evidence="6" type="primary">ROM2_2</name>
    <name evidence="6" type="ORF">LPJ64_000821</name>
</gene>
<feature type="domain" description="DH" evidence="4">
    <location>
        <begin position="822"/>
        <end position="1009"/>
    </location>
</feature>
<dbReference type="SUPFAM" id="SSF46785">
    <property type="entry name" value="Winged helix' DNA-binding domain"/>
    <property type="match status" value="1"/>
</dbReference>
<dbReference type="Gene3D" id="1.10.10.10">
    <property type="entry name" value="Winged helix-like DNA-binding domain superfamily/Winged helix DNA-binding domain"/>
    <property type="match status" value="1"/>
</dbReference>
<dbReference type="InterPro" id="IPR035899">
    <property type="entry name" value="DBL_dom_sf"/>
</dbReference>
<dbReference type="InterPro" id="IPR000219">
    <property type="entry name" value="DH_dom"/>
</dbReference>
<feature type="domain" description="CNH" evidence="5">
    <location>
        <begin position="1283"/>
        <end position="1586"/>
    </location>
</feature>
<feature type="compositionally biased region" description="Polar residues" evidence="3">
    <location>
        <begin position="89"/>
        <end position="113"/>
    </location>
</feature>
<dbReference type="PROSITE" id="PS50010">
    <property type="entry name" value="DH_2"/>
    <property type="match status" value="1"/>
</dbReference>
<dbReference type="PROSITE" id="PS50219">
    <property type="entry name" value="CNH"/>
    <property type="match status" value="1"/>
</dbReference>
<feature type="compositionally biased region" description="Polar residues" evidence="3">
    <location>
        <begin position="70"/>
        <end position="82"/>
    </location>
</feature>
<evidence type="ECO:0000259" key="4">
    <source>
        <dbReference type="PROSITE" id="PS50010"/>
    </source>
</evidence>
<accession>A0A9W7XR67</accession>
<dbReference type="CDD" id="cd00160">
    <property type="entry name" value="RhoGEF"/>
    <property type="match status" value="1"/>
</dbReference>
<dbReference type="SMART" id="SM00049">
    <property type="entry name" value="DEP"/>
    <property type="match status" value="1"/>
</dbReference>
<feature type="region of interest" description="Disordered" evidence="3">
    <location>
        <begin position="315"/>
        <end position="430"/>
    </location>
</feature>
<evidence type="ECO:0000256" key="3">
    <source>
        <dbReference type="SAM" id="MobiDB-lite"/>
    </source>
</evidence>
<dbReference type="SMART" id="SM00325">
    <property type="entry name" value="RhoGEF"/>
    <property type="match status" value="1"/>
</dbReference>
<dbReference type="InterPro" id="IPR036388">
    <property type="entry name" value="WH-like_DNA-bd_sf"/>
</dbReference>
<reference evidence="6" key="1">
    <citation type="submission" date="2022-07" db="EMBL/GenBank/DDBJ databases">
        <title>Phylogenomic reconstructions and comparative analyses of Kickxellomycotina fungi.</title>
        <authorList>
            <person name="Reynolds N.K."/>
            <person name="Stajich J.E."/>
            <person name="Barry K."/>
            <person name="Grigoriev I.V."/>
            <person name="Crous P."/>
            <person name="Smith M.E."/>
        </authorList>
    </citation>
    <scope>NUCLEOTIDE SEQUENCE</scope>
    <source>
        <strain evidence="6">NBRC 105413</strain>
    </source>
</reference>
<evidence type="ECO:0000313" key="7">
    <source>
        <dbReference type="Proteomes" id="UP001145021"/>
    </source>
</evidence>
<evidence type="ECO:0000256" key="1">
    <source>
        <dbReference type="ARBA" id="ARBA00022553"/>
    </source>
</evidence>
<dbReference type="Gene3D" id="1.20.900.10">
    <property type="entry name" value="Dbl homology (DH) domain"/>
    <property type="match status" value="1"/>
</dbReference>
<dbReference type="Pfam" id="PF15405">
    <property type="entry name" value="PH_5"/>
    <property type="match status" value="2"/>
</dbReference>
<evidence type="ECO:0000256" key="2">
    <source>
        <dbReference type="ARBA" id="ARBA00022658"/>
    </source>
</evidence>
<dbReference type="Pfam" id="PF00780">
    <property type="entry name" value="CNH"/>
    <property type="match status" value="1"/>
</dbReference>
<dbReference type="InterPro" id="IPR036390">
    <property type="entry name" value="WH_DNA-bd_sf"/>
</dbReference>
<protein>
    <submittedName>
        <fullName evidence="6">RHO1 GDP-GTP exchange protein 2</fullName>
    </submittedName>
</protein>
<feature type="compositionally biased region" description="Polar residues" evidence="3">
    <location>
        <begin position="39"/>
        <end position="48"/>
    </location>
</feature>
<dbReference type="PANTHER" id="PTHR46572:SF2">
    <property type="entry name" value="RHO1 GDP-GTP EXCHANGE PROTEIN 1-RELATED"/>
    <property type="match status" value="1"/>
</dbReference>
<keyword evidence="1" id="KW-0597">Phosphoprotein</keyword>
<proteinExistence type="predicted"/>
<dbReference type="SMART" id="SM00036">
    <property type="entry name" value="CNH"/>
    <property type="match status" value="1"/>
</dbReference>
<dbReference type="InterPro" id="IPR000591">
    <property type="entry name" value="DEP_dom"/>
</dbReference>
<dbReference type="SUPFAM" id="SSF50729">
    <property type="entry name" value="PH domain-like"/>
    <property type="match status" value="1"/>
</dbReference>
<feature type="region of interest" description="Disordered" evidence="3">
    <location>
        <begin position="1"/>
        <end position="168"/>
    </location>
</feature>
<feature type="compositionally biased region" description="Low complexity" evidence="3">
    <location>
        <begin position="366"/>
        <end position="381"/>
    </location>
</feature>
<organism evidence="6 7">
    <name type="scientific">Coemansia asiatica</name>
    <dbReference type="NCBI Taxonomy" id="1052880"/>
    <lineage>
        <taxon>Eukaryota</taxon>
        <taxon>Fungi</taxon>
        <taxon>Fungi incertae sedis</taxon>
        <taxon>Zoopagomycota</taxon>
        <taxon>Kickxellomycotina</taxon>
        <taxon>Kickxellomycetes</taxon>
        <taxon>Kickxellales</taxon>
        <taxon>Kickxellaceae</taxon>
        <taxon>Coemansia</taxon>
    </lineage>
</organism>
<feature type="compositionally biased region" description="Low complexity" evidence="3">
    <location>
        <begin position="1171"/>
        <end position="1189"/>
    </location>
</feature>